<protein>
    <submittedName>
        <fullName evidence="2">Uncharacterized protein</fullName>
    </submittedName>
</protein>
<feature type="compositionally biased region" description="Acidic residues" evidence="1">
    <location>
        <begin position="302"/>
        <end position="314"/>
    </location>
</feature>
<evidence type="ECO:0000313" key="3">
    <source>
        <dbReference type="Proteomes" id="UP000475325"/>
    </source>
</evidence>
<gene>
    <name evidence="2" type="ORF">TWF102_009522</name>
</gene>
<sequence length="398" mass="44695">MKRLSSNIFNFALAAQILSFLCIGSVYGLIIKVRHYDFIRGGTYDLTLCRPLGANKVVLLEKNCDGISSMPGWRARELDGSVYQPPRTLLDLFGPPFGPVTEGTYEEPRPWASWMGSLFYNKDPWKPIMFRSSYNPEEGYEWRLPFETQRNGQPFVVTPAGPLRAGDTLDTANNVDDTSMTLLYYPSLVSCNSPSGRVLRRAPSFNRPNARVILDYEAIKRYGDADCRAVQFIISDVGYIDSSYPILPPEDPYPLDLIPITEESSSTGGSTAGSLAELNDQSWTSSAYATSSDGSDTISETSSDEFDDDLMSEDDPEWDALTKELEAEWEKNGQSLEDINMDDAKVEQVIRQYWASPEVENFDQDVLRYQLDSLGTVDDLEAEIARLEDEDLQKFLSN</sequence>
<evidence type="ECO:0000313" key="2">
    <source>
        <dbReference type="EMBL" id="KAF3089808.1"/>
    </source>
</evidence>
<feature type="compositionally biased region" description="Polar residues" evidence="1">
    <location>
        <begin position="286"/>
        <end position="301"/>
    </location>
</feature>
<dbReference type="Proteomes" id="UP000475325">
    <property type="component" value="Unassembled WGS sequence"/>
</dbReference>
<accession>A0A7C8NC09</accession>
<dbReference type="EMBL" id="WIQW01000064">
    <property type="protein sequence ID" value="KAF3089808.1"/>
    <property type="molecule type" value="Genomic_DNA"/>
</dbReference>
<organism evidence="2 3">
    <name type="scientific">Orbilia oligospora</name>
    <name type="common">Nematode-trapping fungus</name>
    <name type="synonym">Arthrobotrys oligospora</name>
    <dbReference type="NCBI Taxonomy" id="2813651"/>
    <lineage>
        <taxon>Eukaryota</taxon>
        <taxon>Fungi</taxon>
        <taxon>Dikarya</taxon>
        <taxon>Ascomycota</taxon>
        <taxon>Pezizomycotina</taxon>
        <taxon>Orbiliomycetes</taxon>
        <taxon>Orbiliales</taxon>
        <taxon>Orbiliaceae</taxon>
        <taxon>Orbilia</taxon>
    </lineage>
</organism>
<reference evidence="2 3" key="1">
    <citation type="submission" date="2019-06" db="EMBL/GenBank/DDBJ databases">
        <authorList>
            <person name="Palmer J.M."/>
        </authorList>
    </citation>
    <scope>NUCLEOTIDE SEQUENCE [LARGE SCALE GENOMIC DNA]</scope>
    <source>
        <strain evidence="2 3">TWF102</strain>
    </source>
</reference>
<evidence type="ECO:0000256" key="1">
    <source>
        <dbReference type="SAM" id="MobiDB-lite"/>
    </source>
</evidence>
<name>A0A7C8NC09_ORBOL</name>
<proteinExistence type="predicted"/>
<comment type="caution">
    <text evidence="2">The sequence shown here is derived from an EMBL/GenBank/DDBJ whole genome shotgun (WGS) entry which is preliminary data.</text>
</comment>
<dbReference type="AlphaFoldDB" id="A0A7C8NC09"/>
<feature type="region of interest" description="Disordered" evidence="1">
    <location>
        <begin position="286"/>
        <end position="314"/>
    </location>
</feature>